<dbReference type="RefSeq" id="XP_033685341.1">
    <property type="nucleotide sequence ID" value="XM_033826790.1"/>
</dbReference>
<dbReference type="AlphaFoldDB" id="A0A6A6IJI7"/>
<evidence type="ECO:0000256" key="1">
    <source>
        <dbReference type="SAM" id="MobiDB-lite"/>
    </source>
</evidence>
<reference evidence="2" key="1">
    <citation type="journal article" date="2020" name="Stud. Mycol.">
        <title>101 Dothideomycetes genomes: a test case for predicting lifestyles and emergence of pathogens.</title>
        <authorList>
            <person name="Haridas S."/>
            <person name="Albert R."/>
            <person name="Binder M."/>
            <person name="Bloem J."/>
            <person name="Labutti K."/>
            <person name="Salamov A."/>
            <person name="Andreopoulos B."/>
            <person name="Baker S."/>
            <person name="Barry K."/>
            <person name="Bills G."/>
            <person name="Bluhm B."/>
            <person name="Cannon C."/>
            <person name="Castanera R."/>
            <person name="Culley D."/>
            <person name="Daum C."/>
            <person name="Ezra D."/>
            <person name="Gonzalez J."/>
            <person name="Henrissat B."/>
            <person name="Kuo A."/>
            <person name="Liang C."/>
            <person name="Lipzen A."/>
            <person name="Lutzoni F."/>
            <person name="Magnuson J."/>
            <person name="Mondo S."/>
            <person name="Nolan M."/>
            <person name="Ohm R."/>
            <person name="Pangilinan J."/>
            <person name="Park H.-J."/>
            <person name="Ramirez L."/>
            <person name="Alfaro M."/>
            <person name="Sun H."/>
            <person name="Tritt A."/>
            <person name="Yoshinaga Y."/>
            <person name="Zwiers L.-H."/>
            <person name="Turgeon B."/>
            <person name="Goodwin S."/>
            <person name="Spatafora J."/>
            <person name="Crous P."/>
            <person name="Grigoriev I."/>
        </authorList>
    </citation>
    <scope>NUCLEOTIDE SEQUENCE</scope>
    <source>
        <strain evidence="2">CBS 122368</strain>
    </source>
</reference>
<feature type="region of interest" description="Disordered" evidence="1">
    <location>
        <begin position="26"/>
        <end position="55"/>
    </location>
</feature>
<sequence length="229" mass="26715">MPSETFFSTLDARGNPAADFRSTALPKHYHRSRTNKSRAHHKQPPGKYHRQQTTKRTIRSDLFREEWISDLDWFRYEDWCFDHNLHLDWDDMHWHPDESEAEDEGHASEGEERRIVVAGRTGASRAGEEREVQWNWHRLLEGGPWYATAWGCKSGWCSCAKFRGEDVEERREWWDGGWEGCGDEVVESEEEDDTNSERLVEDWDVVSLASSAWTESESVEPELDVSLAG</sequence>
<feature type="compositionally biased region" description="Basic residues" evidence="1">
    <location>
        <begin position="27"/>
        <end position="55"/>
    </location>
</feature>
<organism evidence="2 3">
    <name type="scientific">Trematosphaeria pertusa</name>
    <dbReference type="NCBI Taxonomy" id="390896"/>
    <lineage>
        <taxon>Eukaryota</taxon>
        <taxon>Fungi</taxon>
        <taxon>Dikarya</taxon>
        <taxon>Ascomycota</taxon>
        <taxon>Pezizomycotina</taxon>
        <taxon>Dothideomycetes</taxon>
        <taxon>Pleosporomycetidae</taxon>
        <taxon>Pleosporales</taxon>
        <taxon>Massarineae</taxon>
        <taxon>Trematosphaeriaceae</taxon>
        <taxon>Trematosphaeria</taxon>
    </lineage>
</organism>
<evidence type="ECO:0000313" key="3">
    <source>
        <dbReference type="Proteomes" id="UP000800094"/>
    </source>
</evidence>
<keyword evidence="3" id="KW-1185">Reference proteome</keyword>
<dbReference type="Proteomes" id="UP000800094">
    <property type="component" value="Unassembled WGS sequence"/>
</dbReference>
<dbReference type="EMBL" id="ML987194">
    <property type="protein sequence ID" value="KAF2250337.1"/>
    <property type="molecule type" value="Genomic_DNA"/>
</dbReference>
<dbReference type="GeneID" id="54580120"/>
<name>A0A6A6IJI7_9PLEO</name>
<gene>
    <name evidence="2" type="ORF">BU26DRAFT_504681</name>
</gene>
<protein>
    <submittedName>
        <fullName evidence="2">Uncharacterized protein</fullName>
    </submittedName>
</protein>
<accession>A0A6A6IJI7</accession>
<proteinExistence type="predicted"/>
<evidence type="ECO:0000313" key="2">
    <source>
        <dbReference type="EMBL" id="KAF2250337.1"/>
    </source>
</evidence>